<dbReference type="InterPro" id="IPR044463">
    <property type="entry name" value="DUS2_DSRM"/>
</dbReference>
<dbReference type="Gene3D" id="3.20.20.70">
    <property type="entry name" value="Aldolase class I"/>
    <property type="match status" value="1"/>
</dbReference>
<evidence type="ECO:0000256" key="3">
    <source>
        <dbReference type="ARBA" id="ARBA00022643"/>
    </source>
</evidence>
<gene>
    <name evidence="7" type="primary">LOC108037969</name>
</gene>
<dbReference type="PANTHER" id="PTHR45936:SF1">
    <property type="entry name" value="TRNA-DIHYDROURIDINE(20) SYNTHASE [NAD(P)+]-LIKE"/>
    <property type="match status" value="1"/>
</dbReference>
<dbReference type="SUPFAM" id="SSF54768">
    <property type="entry name" value="dsRNA-binding domain-like"/>
    <property type="match status" value="1"/>
</dbReference>
<dbReference type="RefSeq" id="XP_016970136.2">
    <property type="nucleotide sequence ID" value="XM_017114647.2"/>
</dbReference>
<keyword evidence="3" id="KW-0288">FMN</keyword>
<keyword evidence="5" id="KW-0560">Oxidoreductase</keyword>
<dbReference type="InterPro" id="IPR013785">
    <property type="entry name" value="Aldolase_TIM"/>
</dbReference>
<evidence type="ECO:0000256" key="4">
    <source>
        <dbReference type="ARBA" id="ARBA00022694"/>
    </source>
</evidence>
<evidence type="ECO:0000256" key="1">
    <source>
        <dbReference type="ARBA" id="ARBA00001917"/>
    </source>
</evidence>
<keyword evidence="4" id="KW-0819">tRNA processing</keyword>
<proteinExistence type="predicted"/>
<dbReference type="RefSeq" id="XP_016970136.1">
    <property type="nucleotide sequence ID" value="XM_017114647.1"/>
</dbReference>
<protein>
    <submittedName>
        <fullName evidence="7">tRNA-dihydrouridine(20) synthase [NAD(P)+]-like</fullName>
    </submittedName>
</protein>
<dbReference type="AlphaFoldDB" id="A0A6P4E9M1"/>
<dbReference type="GO" id="GO:0005737">
    <property type="term" value="C:cytoplasm"/>
    <property type="evidence" value="ECO:0007669"/>
    <property type="project" value="TreeGrafter"/>
</dbReference>
<name>A0A6P4E9M1_DRORH</name>
<dbReference type="InterPro" id="IPR052582">
    <property type="entry name" value="tRNA-DUS-like"/>
</dbReference>
<dbReference type="InterPro" id="IPR018517">
    <property type="entry name" value="tRNA_hU_synthase_CS"/>
</dbReference>
<dbReference type="PROSITE" id="PS01136">
    <property type="entry name" value="UPF0034"/>
    <property type="match status" value="1"/>
</dbReference>
<dbReference type="SUPFAM" id="SSF51395">
    <property type="entry name" value="FMN-linked oxidoreductases"/>
    <property type="match status" value="1"/>
</dbReference>
<feature type="domain" description="DRBM" evidence="6">
    <location>
        <begin position="407"/>
        <end position="470"/>
    </location>
</feature>
<dbReference type="Pfam" id="PF01207">
    <property type="entry name" value="Dus"/>
    <property type="match status" value="1"/>
</dbReference>
<dbReference type="OMA" id="GPIRTNS"/>
<evidence type="ECO:0000313" key="7">
    <source>
        <dbReference type="RefSeq" id="XP_016970136.1"/>
    </source>
</evidence>
<dbReference type="GO" id="GO:0050660">
    <property type="term" value="F:flavin adenine dinucleotide binding"/>
    <property type="evidence" value="ECO:0007669"/>
    <property type="project" value="InterPro"/>
</dbReference>
<dbReference type="CDD" id="cd19871">
    <property type="entry name" value="DSRM_DUS2L"/>
    <property type="match status" value="1"/>
</dbReference>
<comment type="cofactor">
    <cofactor evidence="1">
        <name>FMN</name>
        <dbReference type="ChEBI" id="CHEBI:58210"/>
    </cofactor>
</comment>
<dbReference type="GO" id="GO:0017150">
    <property type="term" value="F:tRNA dihydrouridine synthase activity"/>
    <property type="evidence" value="ECO:0007669"/>
    <property type="project" value="InterPro"/>
</dbReference>
<reference evidence="7" key="1">
    <citation type="submission" date="2025-08" db="UniProtKB">
        <authorList>
            <consortium name="RefSeq"/>
        </authorList>
    </citation>
    <scope>IDENTIFICATION</scope>
</reference>
<dbReference type="GO" id="GO:0010468">
    <property type="term" value="P:regulation of gene expression"/>
    <property type="evidence" value="ECO:0007669"/>
    <property type="project" value="UniProtKB-ARBA"/>
</dbReference>
<dbReference type="Pfam" id="PF00035">
    <property type="entry name" value="dsrm"/>
    <property type="match status" value="1"/>
</dbReference>
<accession>A0A6P4E9M1</accession>
<evidence type="ECO:0000256" key="5">
    <source>
        <dbReference type="ARBA" id="ARBA00023002"/>
    </source>
</evidence>
<dbReference type="PANTHER" id="PTHR45936">
    <property type="entry name" value="TRNA-DIHYDROURIDINE(20) SYNTHASE [NAD(P)+]-LIKE"/>
    <property type="match status" value="1"/>
</dbReference>
<dbReference type="InterPro" id="IPR035587">
    <property type="entry name" value="DUS-like_FMN-bd"/>
</dbReference>
<keyword evidence="2" id="KW-0285">Flavoprotein</keyword>
<dbReference type="SMART" id="SM00358">
    <property type="entry name" value="DSRM"/>
    <property type="match status" value="1"/>
</dbReference>
<evidence type="ECO:0000259" key="6">
    <source>
        <dbReference type="SMART" id="SM00358"/>
    </source>
</evidence>
<dbReference type="GO" id="GO:0000049">
    <property type="term" value="F:tRNA binding"/>
    <property type="evidence" value="ECO:0007669"/>
    <property type="project" value="InterPro"/>
</dbReference>
<sequence>MQQLNPRFHSMLRLPLSSFLRKSLSMKTRQRLDYRNKLILAPMVRVGTLPMRLLALEMGADIVYTEELVDLKLIKSIRRPNPALGTVDFVDPSDGTIVFRTCAQETSRLVLQMGTSDAGRALAVGKLLQRDISGLDINMGCPKEFSIKGGMGAALLSDPDKAALILRTLCSGLDIPVTCKIRILPDVEDTIGLVQKLAATGIAAIGIHARTRDERPQNPAHPEVLRAVAQAVDIPIIANGGSKSMHCYEDLRKFQVECGADSVMVARAAQLNVSIFRPEGLLPMDELIEKYLRLCVDYDNAPHNSKYCVQSILRELQETPRGKRFLQCQTLQQICEIWQLGDYCRRKQRELKTLGNSGRAEVEPPEAQAKRQKLEEAATAIEDEYAGVICRNMPFLRSTYPSDNHLPKTQLYVYSGRAGKSPPAYETQQCDKLFRSICSYDGQRFSSSFWEKNKKQAEQGAALVALLHLGQLEAEVLRDNGSLLN</sequence>
<organism evidence="7">
    <name type="scientific">Drosophila rhopaloa</name>
    <name type="common">Fruit fly</name>
    <dbReference type="NCBI Taxonomy" id="1041015"/>
    <lineage>
        <taxon>Eukaryota</taxon>
        <taxon>Metazoa</taxon>
        <taxon>Ecdysozoa</taxon>
        <taxon>Arthropoda</taxon>
        <taxon>Hexapoda</taxon>
        <taxon>Insecta</taxon>
        <taxon>Pterygota</taxon>
        <taxon>Neoptera</taxon>
        <taxon>Endopterygota</taxon>
        <taxon>Diptera</taxon>
        <taxon>Brachycera</taxon>
        <taxon>Muscomorpha</taxon>
        <taxon>Ephydroidea</taxon>
        <taxon>Drosophilidae</taxon>
        <taxon>Drosophila</taxon>
        <taxon>Sophophora</taxon>
    </lineage>
</organism>
<dbReference type="OrthoDB" id="10262250at2759"/>
<dbReference type="Gene3D" id="3.30.160.20">
    <property type="match status" value="1"/>
</dbReference>
<dbReference type="InterPro" id="IPR014720">
    <property type="entry name" value="dsRBD_dom"/>
</dbReference>
<evidence type="ECO:0000256" key="2">
    <source>
        <dbReference type="ARBA" id="ARBA00022630"/>
    </source>
</evidence>
<dbReference type="CDD" id="cd02801">
    <property type="entry name" value="DUS_like_FMN"/>
    <property type="match status" value="1"/>
</dbReference>